<sequence length="211" mass="25100">MTPGEIEAALQAAIARCDAINCPLNPQQQQILRQVVLESLYNEGGGNSNRQEWQEINPLDELTLEQRQSFLQFVREKEQQNRPWKVQLMNDWLQERDSGSVQFIRDRFGLSWLNRIEPSHFEKYVEIDDEPPMKLKVGDRIEVSNALWEWVQDEGPCSRQWFVCTVLQVNEVCNGEDIMTSCIIRLINTGMEYEIQGIYQWNRYYWRWLQR</sequence>
<evidence type="ECO:0000313" key="2">
    <source>
        <dbReference type="Proteomes" id="UP000031532"/>
    </source>
</evidence>
<dbReference type="EMBL" id="JTJC03000017">
    <property type="protein sequence ID" value="NHC37974.1"/>
    <property type="molecule type" value="Genomic_DNA"/>
</dbReference>
<name>A0A9X5EA60_9CYAN</name>
<comment type="caution">
    <text evidence="1">The sequence shown here is derived from an EMBL/GenBank/DDBJ whole genome shotgun (WGS) entry which is preliminary data.</text>
</comment>
<organism evidence="1 2">
    <name type="scientific">Scytonema millei VB511283</name>
    <dbReference type="NCBI Taxonomy" id="1245923"/>
    <lineage>
        <taxon>Bacteria</taxon>
        <taxon>Bacillati</taxon>
        <taxon>Cyanobacteriota</taxon>
        <taxon>Cyanophyceae</taxon>
        <taxon>Nostocales</taxon>
        <taxon>Scytonemataceae</taxon>
        <taxon>Scytonema</taxon>
    </lineage>
</organism>
<gene>
    <name evidence="1" type="ORF">QH73_0025695</name>
</gene>
<dbReference type="OrthoDB" id="456467at2"/>
<proteinExistence type="predicted"/>
<protein>
    <submittedName>
        <fullName evidence="1">Uncharacterized protein</fullName>
    </submittedName>
</protein>
<accession>A0A9X5EA60</accession>
<evidence type="ECO:0000313" key="1">
    <source>
        <dbReference type="EMBL" id="NHC37974.1"/>
    </source>
</evidence>
<keyword evidence="2" id="KW-1185">Reference proteome</keyword>
<dbReference type="AlphaFoldDB" id="A0A9X5EA60"/>
<dbReference type="Proteomes" id="UP000031532">
    <property type="component" value="Unassembled WGS sequence"/>
</dbReference>
<reference evidence="1 2" key="1">
    <citation type="journal article" date="2015" name="Genome Announc.">
        <title>Draft Genome Sequence of the Terrestrial Cyanobacterium Scytonema millei VB511283, Isolated from Eastern India.</title>
        <authorList>
            <person name="Sen D."/>
            <person name="Chandrababunaidu M.M."/>
            <person name="Singh D."/>
            <person name="Sanghi N."/>
            <person name="Ghorai A."/>
            <person name="Mishra G.P."/>
            <person name="Madduluri M."/>
            <person name="Adhikary S.P."/>
            <person name="Tripathy S."/>
        </authorList>
    </citation>
    <scope>NUCLEOTIDE SEQUENCE [LARGE SCALE GENOMIC DNA]</scope>
    <source>
        <strain evidence="1 2">VB511283</strain>
    </source>
</reference>
<dbReference type="RefSeq" id="WP_039713838.1">
    <property type="nucleotide sequence ID" value="NZ_JTJC03000017.1"/>
</dbReference>